<evidence type="ECO:0000259" key="1">
    <source>
        <dbReference type="Pfam" id="PF13021"/>
    </source>
</evidence>
<dbReference type="EMBL" id="JANVAD010000016">
    <property type="protein sequence ID" value="MCS6524297.1"/>
    <property type="molecule type" value="Genomic_DNA"/>
</dbReference>
<feature type="domain" description="DUF3885" evidence="1">
    <location>
        <begin position="45"/>
        <end position="207"/>
    </location>
</feature>
<dbReference type="Proteomes" id="UP001652264">
    <property type="component" value="Unassembled WGS sequence"/>
</dbReference>
<accession>A0ABT2HM26</accession>
<dbReference type="GeneID" id="95323108"/>
<dbReference type="Pfam" id="PF13021">
    <property type="entry name" value="DUF3885"/>
    <property type="match status" value="1"/>
</dbReference>
<keyword evidence="3" id="KW-1185">Reference proteome</keyword>
<name>A0ABT2HM26_9MICO</name>
<evidence type="ECO:0000313" key="3">
    <source>
        <dbReference type="Proteomes" id="UP001652264"/>
    </source>
</evidence>
<gene>
    <name evidence="2" type="ORF">NYQ28_17150</name>
</gene>
<comment type="caution">
    <text evidence="2">The sequence shown here is derived from an EMBL/GenBank/DDBJ whole genome shotgun (WGS) entry which is preliminary data.</text>
</comment>
<sequence length="212" mass="24344">MSLALYVRILRRAVDGRATFRRGEASQRATALSHAWDEHWAEEPLGHLLRDAHQDRWVRFWSLPNAKRYADTDAEHAEVLRRHMTVLRTLAEDTPVWVIAQDWDGRVIQSGWSRDAIPGRWPWRRSRDFAVTDELGVVGSFYWGRSSAVQDLVGLLADVANDRADVVIGGPDLSWVYAPYDGGADVILPTRAERNALARRHRRWRSTRRNGL</sequence>
<dbReference type="RefSeq" id="WP_114851544.1">
    <property type="nucleotide sequence ID" value="NZ_BMNV01000020.1"/>
</dbReference>
<evidence type="ECO:0000313" key="2">
    <source>
        <dbReference type="EMBL" id="MCS6524297.1"/>
    </source>
</evidence>
<protein>
    <recommendedName>
        <fullName evidence="1">DUF3885 domain-containing protein</fullName>
    </recommendedName>
</protein>
<organism evidence="2 3">
    <name type="scientific">Curtobacterium citreum</name>
    <dbReference type="NCBI Taxonomy" id="2036"/>
    <lineage>
        <taxon>Bacteria</taxon>
        <taxon>Bacillati</taxon>
        <taxon>Actinomycetota</taxon>
        <taxon>Actinomycetes</taxon>
        <taxon>Micrococcales</taxon>
        <taxon>Microbacteriaceae</taxon>
        <taxon>Curtobacterium</taxon>
    </lineage>
</organism>
<proteinExistence type="predicted"/>
<reference evidence="2 3" key="1">
    <citation type="submission" date="2022-08" db="EMBL/GenBank/DDBJ databases">
        <title>Taxonomy of Curtobacterium flaccumfaciens.</title>
        <authorList>
            <person name="Osdaghi E."/>
            <person name="Taghavi S.M."/>
            <person name="Hamidizade M."/>
            <person name="Abachi H."/>
            <person name="Fazliarab A."/>
            <person name="Baeyen S."/>
            <person name="Portier P."/>
            <person name="Van Vaerenbergh J."/>
            <person name="Jacques M.-A."/>
        </authorList>
    </citation>
    <scope>NUCLEOTIDE SEQUENCE [LARGE SCALE GENOMIC DNA]</scope>
    <source>
        <strain evidence="2 3">LMG8786T</strain>
    </source>
</reference>
<dbReference type="InterPro" id="IPR024976">
    <property type="entry name" value="DUF3885"/>
</dbReference>